<sequence>MVFSIRGWAGRLLFLALFGVLLFIAGGGYRWLVDVISPVHPYEKPSGDALKVFMEDPPSPEGGNGADRLRWFYWYGE</sequence>
<organism evidence="2 3">
    <name type="scientific">Paenibacillus nanensis</name>
    <dbReference type="NCBI Taxonomy" id="393251"/>
    <lineage>
        <taxon>Bacteria</taxon>
        <taxon>Bacillati</taxon>
        <taxon>Bacillota</taxon>
        <taxon>Bacilli</taxon>
        <taxon>Bacillales</taxon>
        <taxon>Paenibacillaceae</taxon>
        <taxon>Paenibacillus</taxon>
    </lineage>
</organism>
<name>A0A3A1V0Y5_9BACL</name>
<feature type="transmembrane region" description="Helical" evidence="1">
    <location>
        <begin position="12"/>
        <end position="32"/>
    </location>
</feature>
<keyword evidence="1" id="KW-0812">Transmembrane</keyword>
<dbReference type="Pfam" id="PF14004">
    <property type="entry name" value="DUF4227"/>
    <property type="match status" value="1"/>
</dbReference>
<dbReference type="Proteomes" id="UP000266482">
    <property type="component" value="Unassembled WGS sequence"/>
</dbReference>
<accession>A0A3A1V0Y5</accession>
<dbReference type="OrthoDB" id="2691647at2"/>
<evidence type="ECO:0000313" key="2">
    <source>
        <dbReference type="EMBL" id="RIX53421.1"/>
    </source>
</evidence>
<dbReference type="RefSeq" id="WP_119599030.1">
    <property type="nucleotide sequence ID" value="NZ_QXQA01000004.1"/>
</dbReference>
<gene>
    <name evidence="2" type="ORF">D3P08_08245</name>
</gene>
<dbReference type="InterPro" id="IPR025321">
    <property type="entry name" value="DUF4227"/>
</dbReference>
<dbReference type="EMBL" id="QXQA01000004">
    <property type="protein sequence ID" value="RIX53421.1"/>
    <property type="molecule type" value="Genomic_DNA"/>
</dbReference>
<dbReference type="AlphaFoldDB" id="A0A3A1V0Y5"/>
<keyword evidence="1" id="KW-0472">Membrane</keyword>
<proteinExistence type="predicted"/>
<protein>
    <submittedName>
        <fullName evidence="2">DUF4227 family protein</fullName>
    </submittedName>
</protein>
<keyword evidence="1" id="KW-1133">Transmembrane helix</keyword>
<reference evidence="2 3" key="1">
    <citation type="submission" date="2018-09" db="EMBL/GenBank/DDBJ databases">
        <title>Paenibacillus aracenensis nov. sp. isolated from a cave in southern Spain.</title>
        <authorList>
            <person name="Jurado V."/>
            <person name="Gutierrez-Patricio S."/>
            <person name="Gonzalez-Pimentel J.L."/>
            <person name="Miller A.Z."/>
            <person name="Laiz L."/>
            <person name="Saiz-Jimenez C."/>
        </authorList>
    </citation>
    <scope>NUCLEOTIDE SEQUENCE [LARGE SCALE GENOMIC DNA]</scope>
    <source>
        <strain evidence="2 3">DSM 22867</strain>
    </source>
</reference>
<keyword evidence="3" id="KW-1185">Reference proteome</keyword>
<comment type="caution">
    <text evidence="2">The sequence shown here is derived from an EMBL/GenBank/DDBJ whole genome shotgun (WGS) entry which is preliminary data.</text>
</comment>
<evidence type="ECO:0000256" key="1">
    <source>
        <dbReference type="SAM" id="Phobius"/>
    </source>
</evidence>
<evidence type="ECO:0000313" key="3">
    <source>
        <dbReference type="Proteomes" id="UP000266482"/>
    </source>
</evidence>